<proteinExistence type="predicted"/>
<evidence type="ECO:0000313" key="3">
    <source>
        <dbReference type="Proteomes" id="UP001201980"/>
    </source>
</evidence>
<keyword evidence="1" id="KW-0812">Transmembrane</keyword>
<reference evidence="2" key="1">
    <citation type="submission" date="2022-07" db="EMBL/GenBank/DDBJ databases">
        <title>Draft genome sequence of Zalerion maritima ATCC 34329, a (micro)plastics degrading marine fungus.</title>
        <authorList>
            <person name="Paco A."/>
            <person name="Goncalves M.F.M."/>
            <person name="Rocha-Santos T.A.P."/>
            <person name="Alves A."/>
        </authorList>
    </citation>
    <scope>NUCLEOTIDE SEQUENCE</scope>
    <source>
        <strain evidence="2">ATCC 34329</strain>
    </source>
</reference>
<keyword evidence="3" id="KW-1185">Reference proteome</keyword>
<dbReference type="EMBL" id="JAKWBI020000206">
    <property type="protein sequence ID" value="KAJ2899141.1"/>
    <property type="molecule type" value="Genomic_DNA"/>
</dbReference>
<name>A0AAD5RN07_9PEZI</name>
<organism evidence="2 3">
    <name type="scientific">Zalerion maritima</name>
    <dbReference type="NCBI Taxonomy" id="339359"/>
    <lineage>
        <taxon>Eukaryota</taxon>
        <taxon>Fungi</taxon>
        <taxon>Dikarya</taxon>
        <taxon>Ascomycota</taxon>
        <taxon>Pezizomycotina</taxon>
        <taxon>Sordariomycetes</taxon>
        <taxon>Lulworthiomycetidae</taxon>
        <taxon>Lulworthiales</taxon>
        <taxon>Lulworthiaceae</taxon>
        <taxon>Zalerion</taxon>
    </lineage>
</organism>
<protein>
    <submittedName>
        <fullName evidence="2">Uncharacterized protein</fullName>
    </submittedName>
</protein>
<sequence length="367" mass="40517">MESCRPPEWGFVCDFLSNNGVNRHSDYCTSYLVFKVQELLENSEVVQADFEYHFVPGATSIEIFAGLLPIDTRVLPFLDTGEMCAYFTGWTTNMLGNPRYAQEMKIDGCDSKNNCTSVFLPGGQLILTTMLLNCAPEIWVTPWHLDITTRTNVSAWRQLATTTYEKSSGKIVDLRLTNETEKAVQPLNVTTFRPNFIGIPVQWSSISTQYANSSEGAIQSSEDFSMSDNMLTRATSGRSGTKLVSKPWTVWVFIGGAGAALGVIGLVLLWMVVRDGASLSVPPGSGVAEMDMLKSTMDETRTLDHGLNESTLSELVKEGCFESGSMRKKVSGLKDKRVKMQSYGGDQKMLVVLGHERPSRYTSDSSL</sequence>
<gene>
    <name evidence="2" type="ORF">MKZ38_003388</name>
</gene>
<feature type="transmembrane region" description="Helical" evidence="1">
    <location>
        <begin position="248"/>
        <end position="273"/>
    </location>
</feature>
<comment type="caution">
    <text evidence="2">The sequence shown here is derived from an EMBL/GenBank/DDBJ whole genome shotgun (WGS) entry which is preliminary data.</text>
</comment>
<dbReference type="AlphaFoldDB" id="A0AAD5RN07"/>
<keyword evidence="1" id="KW-1133">Transmembrane helix</keyword>
<evidence type="ECO:0000256" key="1">
    <source>
        <dbReference type="SAM" id="Phobius"/>
    </source>
</evidence>
<accession>A0AAD5RN07</accession>
<evidence type="ECO:0000313" key="2">
    <source>
        <dbReference type="EMBL" id="KAJ2899141.1"/>
    </source>
</evidence>
<dbReference type="Proteomes" id="UP001201980">
    <property type="component" value="Unassembled WGS sequence"/>
</dbReference>
<keyword evidence="1" id="KW-0472">Membrane</keyword>